<name>A0AAU3HNX5_9ACTN</name>
<gene>
    <name evidence="1" type="ORF">OG699_01320</name>
</gene>
<protein>
    <submittedName>
        <fullName evidence="1">Uncharacterized protein</fullName>
    </submittedName>
</protein>
<sequence>MGVYLVSVYAEDWFTEGEDGWGDVASALNHELRQQGLPPYESVPEETDFVRGSGQAFEEKLIPSMDGFWALCKAQLSPEEEEIACGWTLLVPFSLDETITLPVESGYSDSTVVVGAPQLLAIAERLAAAIDLPAETPEMCDNLDLTTWFRDGAAQQLATARSGPWSDDLDTAFYVALSLRAAQHSIRRGCPMAYS</sequence>
<dbReference type="EMBL" id="CP109546">
    <property type="protein sequence ID" value="WTZ06782.1"/>
    <property type="molecule type" value="Genomic_DNA"/>
</dbReference>
<accession>A0AAU3HNX5</accession>
<organism evidence="1">
    <name type="scientific">Streptomyces sp. NBC_01393</name>
    <dbReference type="NCBI Taxonomy" id="2903851"/>
    <lineage>
        <taxon>Bacteria</taxon>
        <taxon>Bacillati</taxon>
        <taxon>Actinomycetota</taxon>
        <taxon>Actinomycetes</taxon>
        <taxon>Kitasatosporales</taxon>
        <taxon>Streptomycetaceae</taxon>
        <taxon>Streptomyces</taxon>
    </lineage>
</organism>
<proteinExistence type="predicted"/>
<evidence type="ECO:0000313" key="1">
    <source>
        <dbReference type="EMBL" id="WTZ06782.1"/>
    </source>
</evidence>
<dbReference type="AlphaFoldDB" id="A0AAU3HNX5"/>
<reference evidence="1" key="1">
    <citation type="submission" date="2022-10" db="EMBL/GenBank/DDBJ databases">
        <title>The complete genomes of actinobacterial strains from the NBC collection.</title>
        <authorList>
            <person name="Joergensen T.S."/>
            <person name="Alvarez Arevalo M."/>
            <person name="Sterndorff E.B."/>
            <person name="Faurdal D."/>
            <person name="Vuksanovic O."/>
            <person name="Mourched A.-S."/>
            <person name="Charusanti P."/>
            <person name="Shaw S."/>
            <person name="Blin K."/>
            <person name="Weber T."/>
        </authorList>
    </citation>
    <scope>NUCLEOTIDE SEQUENCE</scope>
    <source>
        <strain evidence="1">NBC_01393</strain>
    </source>
</reference>